<dbReference type="AlphaFoldDB" id="A0A089PSY1"/>
<organism evidence="2 3">
    <name type="scientific">Cedecea neteri</name>
    <dbReference type="NCBI Taxonomy" id="158822"/>
    <lineage>
        <taxon>Bacteria</taxon>
        <taxon>Pseudomonadati</taxon>
        <taxon>Pseudomonadota</taxon>
        <taxon>Gammaproteobacteria</taxon>
        <taxon>Enterobacterales</taxon>
        <taxon>Enterobacteriaceae</taxon>
        <taxon>Cedecea</taxon>
    </lineage>
</organism>
<keyword evidence="1" id="KW-0812">Transmembrane</keyword>
<dbReference type="KEGG" id="cnt:JT31_01965"/>
<keyword evidence="1" id="KW-0472">Membrane</keyword>
<dbReference type="RefSeq" id="WP_038472711.1">
    <property type="nucleotide sequence ID" value="NZ_CP009451.1"/>
</dbReference>
<dbReference type="OrthoDB" id="1452134at2"/>
<feature type="transmembrane region" description="Helical" evidence="1">
    <location>
        <begin position="6"/>
        <end position="29"/>
    </location>
</feature>
<keyword evidence="3" id="KW-1185">Reference proteome</keyword>
<gene>
    <name evidence="2" type="ORF">JT31_01965</name>
</gene>
<reference evidence="2 3" key="1">
    <citation type="submission" date="2014-09" db="EMBL/GenBank/DDBJ databases">
        <title>Cedecea neteri SSMD04 Genome Sequencing.</title>
        <authorList>
            <person name="Tan J.-Y."/>
        </authorList>
    </citation>
    <scope>NUCLEOTIDE SEQUENCE [LARGE SCALE GENOMIC DNA]</scope>
    <source>
        <strain evidence="2 3">SSMD04</strain>
    </source>
</reference>
<protein>
    <submittedName>
        <fullName evidence="2">Uncharacterized protein</fullName>
    </submittedName>
</protein>
<dbReference type="Proteomes" id="UP000029481">
    <property type="component" value="Chromosome"/>
</dbReference>
<proteinExistence type="predicted"/>
<evidence type="ECO:0000313" key="3">
    <source>
        <dbReference type="Proteomes" id="UP000029481"/>
    </source>
</evidence>
<accession>A0A089PSY1</accession>
<dbReference type="EMBL" id="CP009451">
    <property type="protein sequence ID" value="AIR03427.1"/>
    <property type="molecule type" value="Genomic_DNA"/>
</dbReference>
<name>A0A089PSY1_9ENTR</name>
<evidence type="ECO:0000256" key="1">
    <source>
        <dbReference type="SAM" id="Phobius"/>
    </source>
</evidence>
<sequence length="149" mass="17159">MSDTLKITLIVLIVNFLIYLITVGFETFFKGKINLGFSRKLAAEKEVADARVKAELVAELLGEWQSFPDDTARIRALSYKAFIWLPSDIAIELSKLLHGDKDKKSVRDIIIMTREHILKGKDPLEWTYIIDFALGDKEEERKQKYLAKK</sequence>
<keyword evidence="1" id="KW-1133">Transmembrane helix</keyword>
<evidence type="ECO:0000313" key="2">
    <source>
        <dbReference type="EMBL" id="AIR03427.1"/>
    </source>
</evidence>